<feature type="non-terminal residue" evidence="1">
    <location>
        <position position="406"/>
    </location>
</feature>
<evidence type="ECO:0000313" key="1">
    <source>
        <dbReference type="EMBL" id="KAG0421319.1"/>
    </source>
</evidence>
<reference evidence="1 2" key="1">
    <citation type="journal article" date="2020" name="Cell">
        <title>Large-Scale Comparative Analyses of Tick Genomes Elucidate Their Genetic Diversity and Vector Capacities.</title>
        <authorList>
            <consortium name="Tick Genome and Microbiome Consortium (TIGMIC)"/>
            <person name="Jia N."/>
            <person name="Wang J."/>
            <person name="Shi W."/>
            <person name="Du L."/>
            <person name="Sun Y."/>
            <person name="Zhan W."/>
            <person name="Jiang J.F."/>
            <person name="Wang Q."/>
            <person name="Zhang B."/>
            <person name="Ji P."/>
            <person name="Bell-Sakyi L."/>
            <person name="Cui X.M."/>
            <person name="Yuan T.T."/>
            <person name="Jiang B.G."/>
            <person name="Yang W.F."/>
            <person name="Lam T.T."/>
            <person name="Chang Q.C."/>
            <person name="Ding S.J."/>
            <person name="Wang X.J."/>
            <person name="Zhu J.G."/>
            <person name="Ruan X.D."/>
            <person name="Zhao L."/>
            <person name="Wei J.T."/>
            <person name="Ye R.Z."/>
            <person name="Que T.C."/>
            <person name="Du C.H."/>
            <person name="Zhou Y.H."/>
            <person name="Cheng J.X."/>
            <person name="Dai P.F."/>
            <person name="Guo W.B."/>
            <person name="Han X.H."/>
            <person name="Huang E.J."/>
            <person name="Li L.F."/>
            <person name="Wei W."/>
            <person name="Gao Y.C."/>
            <person name="Liu J.Z."/>
            <person name="Shao H.Z."/>
            <person name="Wang X."/>
            <person name="Wang C.C."/>
            <person name="Yang T.C."/>
            <person name="Huo Q.B."/>
            <person name="Li W."/>
            <person name="Chen H.Y."/>
            <person name="Chen S.E."/>
            <person name="Zhou L.G."/>
            <person name="Ni X.B."/>
            <person name="Tian J.H."/>
            <person name="Sheng Y."/>
            <person name="Liu T."/>
            <person name="Pan Y.S."/>
            <person name="Xia L.Y."/>
            <person name="Li J."/>
            <person name="Zhao F."/>
            <person name="Cao W.C."/>
        </authorList>
    </citation>
    <scope>NUCLEOTIDE SEQUENCE [LARGE SCALE GENOMIC DNA]</scope>
    <source>
        <strain evidence="1">Iper-2018</strain>
    </source>
</reference>
<feature type="non-terminal residue" evidence="1">
    <location>
        <position position="1"/>
    </location>
</feature>
<protein>
    <submittedName>
        <fullName evidence="1">Uncharacterized protein</fullName>
    </submittedName>
</protein>
<keyword evidence="2" id="KW-1185">Reference proteome</keyword>
<comment type="caution">
    <text evidence="1">The sequence shown here is derived from an EMBL/GenBank/DDBJ whole genome shotgun (WGS) entry which is preliminary data.</text>
</comment>
<sequence>HFLFLNTSKVDPAHPESRVYFATRKPTPATCVTFWWKGLGYRSDLNVYVHNEQTFLRDPVLSLYTDPTPGRWNPRTVTISSRTRWQLVFEAVSSPNPLEASGVMLDDVEFTDGNCPRDDLCTFEEDVCIPWVDVTRKLSVSHFFMLREHRFSCASIWYYVSNSTRGCNIQVPGQLLDKATRRWTRSVFDINWYSEDGVTIRANCGEDTSAFVAIDDMQVSKLHCSEIGRPVADNFVCGTVPESAIPPNRVCDFVVDCANGADEVDCGNCDFAKTTCGWSLGDPGSRKSMRWQRIRVGELEKSPKLNSNETTDGHYMILVQEESKYFSKTAVASSPVIRNTNFLCAITFWYNYGSLLPEAPVTPPPTEAPACPGDQFTCATSRQCIPKTQVCDFKKHCADGSDEKDC</sequence>
<proteinExistence type="predicted"/>
<dbReference type="EMBL" id="JABSTQ010010383">
    <property type="protein sequence ID" value="KAG0421319.1"/>
    <property type="molecule type" value="Genomic_DNA"/>
</dbReference>
<evidence type="ECO:0000313" key="2">
    <source>
        <dbReference type="Proteomes" id="UP000805193"/>
    </source>
</evidence>
<dbReference type="Proteomes" id="UP000805193">
    <property type="component" value="Unassembled WGS sequence"/>
</dbReference>
<gene>
    <name evidence="1" type="ORF">HPB47_002779</name>
</gene>
<accession>A0AC60PLX0</accession>
<name>A0AC60PLX0_IXOPE</name>
<organism evidence="1 2">
    <name type="scientific">Ixodes persulcatus</name>
    <name type="common">Taiga tick</name>
    <dbReference type="NCBI Taxonomy" id="34615"/>
    <lineage>
        <taxon>Eukaryota</taxon>
        <taxon>Metazoa</taxon>
        <taxon>Ecdysozoa</taxon>
        <taxon>Arthropoda</taxon>
        <taxon>Chelicerata</taxon>
        <taxon>Arachnida</taxon>
        <taxon>Acari</taxon>
        <taxon>Parasitiformes</taxon>
        <taxon>Ixodida</taxon>
        <taxon>Ixodoidea</taxon>
        <taxon>Ixodidae</taxon>
        <taxon>Ixodinae</taxon>
        <taxon>Ixodes</taxon>
    </lineage>
</organism>